<dbReference type="Gene3D" id="1.20.1280.50">
    <property type="match status" value="1"/>
</dbReference>
<dbReference type="AlphaFoldDB" id="A0AA38P533"/>
<dbReference type="Proteomes" id="UP001163846">
    <property type="component" value="Unassembled WGS sequence"/>
</dbReference>
<organism evidence="1 2">
    <name type="scientific">Lentinula raphanica</name>
    <dbReference type="NCBI Taxonomy" id="153919"/>
    <lineage>
        <taxon>Eukaryota</taxon>
        <taxon>Fungi</taxon>
        <taxon>Dikarya</taxon>
        <taxon>Basidiomycota</taxon>
        <taxon>Agaricomycotina</taxon>
        <taxon>Agaricomycetes</taxon>
        <taxon>Agaricomycetidae</taxon>
        <taxon>Agaricales</taxon>
        <taxon>Marasmiineae</taxon>
        <taxon>Omphalotaceae</taxon>
        <taxon>Lentinula</taxon>
    </lineage>
</organism>
<accession>A0AA38P533</accession>
<evidence type="ECO:0000313" key="2">
    <source>
        <dbReference type="Proteomes" id="UP001163846"/>
    </source>
</evidence>
<name>A0AA38P533_9AGAR</name>
<sequence length="411" mass="46109">MSATDGSSSVFDEPMNSNSLNSSILSFGCDNNTSTHIHKNAEFLTIEPLPPAIQALLKSNQAPLHTHMLQSNLRDAQITLSNLNVFLDSTSKELDPDLTAKRDQLTMMIQSYRNILHPIRRTPPEVLLEVFSYCIPFVDTMHTLKCRKIDSLNTSLAPWTFGQVCKHWRSIVLECPRLWSSLSVNVDWLLSANRSMGWQQAECRAIYLLSNYLRRSKDCPLTIAVHSFRPLSPIIPVIYSHSGRWSNILLSLHAEDFSLLSMIKGHLPRLKNLHLESSGGWGRDCIVPVIDAFEYAPNLSSIQTHQIPGIATKLLLPWGQITHCLYSFLTGVTVRERESINENNIRVLSQAVNLRHASLSFLGYPRTLSITPLTHHTLSALKMTTINSSNIELITQLLDALTLPSLGTLDI</sequence>
<protein>
    <recommendedName>
        <fullName evidence="3">F-box domain-containing protein</fullName>
    </recommendedName>
</protein>
<keyword evidence="2" id="KW-1185">Reference proteome</keyword>
<comment type="caution">
    <text evidence="1">The sequence shown here is derived from an EMBL/GenBank/DDBJ whole genome shotgun (WGS) entry which is preliminary data.</text>
</comment>
<evidence type="ECO:0000313" key="1">
    <source>
        <dbReference type="EMBL" id="KAJ3836439.1"/>
    </source>
</evidence>
<proteinExistence type="predicted"/>
<reference evidence="1" key="1">
    <citation type="submission" date="2022-08" db="EMBL/GenBank/DDBJ databases">
        <authorList>
            <consortium name="DOE Joint Genome Institute"/>
            <person name="Min B."/>
            <person name="Riley R."/>
            <person name="Sierra-Patev S."/>
            <person name="Naranjo-Ortiz M."/>
            <person name="Looney B."/>
            <person name="Konkel Z."/>
            <person name="Slot J.C."/>
            <person name="Sakamoto Y."/>
            <person name="Steenwyk J.L."/>
            <person name="Rokas A."/>
            <person name="Carro J."/>
            <person name="Camarero S."/>
            <person name="Ferreira P."/>
            <person name="Molpeceres G."/>
            <person name="Ruiz-Duenas F.J."/>
            <person name="Serrano A."/>
            <person name="Henrissat B."/>
            <person name="Drula E."/>
            <person name="Hughes K.W."/>
            <person name="Mata J.L."/>
            <person name="Ishikawa N.K."/>
            <person name="Vargas-Isla R."/>
            <person name="Ushijima S."/>
            <person name="Smith C.A."/>
            <person name="Ahrendt S."/>
            <person name="Andreopoulos W."/>
            <person name="He G."/>
            <person name="Labutti K."/>
            <person name="Lipzen A."/>
            <person name="Ng V."/>
            <person name="Sandor L."/>
            <person name="Barry K."/>
            <person name="Martinez A.T."/>
            <person name="Xiao Y."/>
            <person name="Gibbons J.G."/>
            <person name="Terashima K."/>
            <person name="Hibbett D.S."/>
            <person name="Grigoriev I.V."/>
        </authorList>
    </citation>
    <scope>NUCLEOTIDE SEQUENCE</scope>
    <source>
        <strain evidence="1">TFB9207</strain>
    </source>
</reference>
<gene>
    <name evidence="1" type="ORF">F5878DRAFT_259666</name>
</gene>
<evidence type="ECO:0008006" key="3">
    <source>
        <dbReference type="Google" id="ProtNLM"/>
    </source>
</evidence>
<dbReference type="EMBL" id="MU806320">
    <property type="protein sequence ID" value="KAJ3836439.1"/>
    <property type="molecule type" value="Genomic_DNA"/>
</dbReference>